<accession>A0ABZ2RSV7</accession>
<dbReference type="Proteomes" id="UP001456224">
    <property type="component" value="Chromosome"/>
</dbReference>
<dbReference type="RefSeq" id="WP_338878654.1">
    <property type="nucleotide sequence ID" value="NZ_CP148753.1"/>
</dbReference>
<evidence type="ECO:0000256" key="1">
    <source>
        <dbReference type="SAM" id="SignalP"/>
    </source>
</evidence>
<reference evidence="2 3" key="1">
    <citation type="submission" date="2024-03" db="EMBL/GenBank/DDBJ databases">
        <title>Reference genomes for the five species model microbial community.</title>
        <authorList>
            <person name="Padfield D."/>
        </authorList>
    </citation>
    <scope>NUCLEOTIDE SEQUENCE [LARGE SCALE GENOMIC DNA]</scope>
    <source>
        <strain evidence="2 3">AB1</strain>
    </source>
</reference>
<gene>
    <name evidence="2" type="ORF">WHX56_19065</name>
</gene>
<proteinExistence type="predicted"/>
<keyword evidence="1" id="KW-0732">Signal</keyword>
<name>A0ABZ2RSV7_9BURK</name>
<protein>
    <submittedName>
        <fullName evidence="2">Uncharacterized protein</fullName>
    </submittedName>
</protein>
<feature type="chain" id="PRO_5047078685" evidence="1">
    <location>
        <begin position="21"/>
        <end position="89"/>
    </location>
</feature>
<organism evidence="2 3">
    <name type="scientific">Achromobacter veterisilvae</name>
    <dbReference type="NCBI Taxonomy" id="2069367"/>
    <lineage>
        <taxon>Bacteria</taxon>
        <taxon>Pseudomonadati</taxon>
        <taxon>Pseudomonadota</taxon>
        <taxon>Betaproteobacteria</taxon>
        <taxon>Burkholderiales</taxon>
        <taxon>Alcaligenaceae</taxon>
        <taxon>Achromobacter</taxon>
    </lineage>
</organism>
<dbReference type="EMBL" id="CP148753">
    <property type="protein sequence ID" value="WXR71745.1"/>
    <property type="molecule type" value="Genomic_DNA"/>
</dbReference>
<sequence length="89" mass="9377">MTRSRNLAFFLSLLAAPACASVIYDSQGLVAEVAAGSRNDWNTGQRQATRGTTITYRGATLLLTQDSGRAVLRLQPGTALPRKPGCAPG</sequence>
<feature type="signal peptide" evidence="1">
    <location>
        <begin position="1"/>
        <end position="20"/>
    </location>
</feature>
<evidence type="ECO:0000313" key="2">
    <source>
        <dbReference type="EMBL" id="WXR71745.1"/>
    </source>
</evidence>
<keyword evidence="3" id="KW-1185">Reference proteome</keyword>
<evidence type="ECO:0000313" key="3">
    <source>
        <dbReference type="Proteomes" id="UP001456224"/>
    </source>
</evidence>